<feature type="coiled-coil region" evidence="1">
    <location>
        <begin position="562"/>
        <end position="589"/>
    </location>
</feature>
<evidence type="ECO:0000313" key="2">
    <source>
        <dbReference type="EMBL" id="MBD0778108.1"/>
    </source>
</evidence>
<evidence type="ECO:0000313" key="3">
    <source>
        <dbReference type="Proteomes" id="UP001166021"/>
    </source>
</evidence>
<keyword evidence="3" id="KW-1185">Reference proteome</keyword>
<comment type="caution">
    <text evidence="2">The sequence shown here is derived from an EMBL/GenBank/DDBJ whole genome shotgun (WGS) entry which is preliminary data.</text>
</comment>
<reference evidence="2" key="1">
    <citation type="submission" date="2020-05" db="EMBL/GenBank/DDBJ databases">
        <title>The draft genome sequence of Maribacter sp. ANRC-HE7.</title>
        <authorList>
            <person name="Mu L."/>
        </authorList>
    </citation>
    <scope>NUCLEOTIDE SEQUENCE</scope>
    <source>
        <strain evidence="2">ANRC-HE7</strain>
    </source>
</reference>
<keyword evidence="1" id="KW-0175">Coiled coil</keyword>
<dbReference type="Proteomes" id="UP001166021">
    <property type="component" value="Unassembled WGS sequence"/>
</dbReference>
<gene>
    <name evidence="2" type="ORF">HPE56_09915</name>
</gene>
<proteinExistence type="predicted"/>
<evidence type="ECO:0000256" key="1">
    <source>
        <dbReference type="SAM" id="Coils"/>
    </source>
</evidence>
<sequence>MGIGFTVDTPLKVAQYGIDSVISIVDDVLLEKLRKMYCELHEIPYKEITDKIEDFRAKRITSYLNLINNLTEQKFEELKNTTINKGNELKQYISMLPDGNSLKKEFKNLTEKMHISEAGNWIKDHLSLGSIDVNIMTKVDKANYWNGEKLPSEYNDAHAALRGFAESDLQSSVILSAGMNPRLYGYMERFEDFYPNENGEMKKKIILKVSDFRSAMIQGKFLAKKGLWVSEYRIESGLNCGGHAFASDGYLLGPILQEFKEKRDELISSTHEVLVQALKNKDRIVPQTALPLKVTAQGGVGTAEEHQFLLDTYELDSVGWGTPFLLVPEVTTVDKVTLEKLVQAKEEDLYLSNISPLGVPFNSLRGNTKDLEKDALIAKGRPGSSCPRQYLSLNHEFTEKDICVASRQYQRLKLKELDAQDLPKESYQQQFDKIVEKSCICVGLSASALMVNQIDHKVEGEGVSVCPGPNMAYFSKLMSLKEMTDHIYGRTNVIADGIRPNMFVKELSIYIDYLKGKIDEVKAIANKKQENYFTTFVKNLNQGIAYYESMFDSSTEAFKDSKDKIFAELDNCQERLQLLSLEIRKLVEMKEMA</sequence>
<protein>
    <submittedName>
        <fullName evidence="2">Uncharacterized protein</fullName>
    </submittedName>
</protein>
<name>A0ABR7UZZ7_9FLAO</name>
<dbReference type="EMBL" id="JABTCF010000005">
    <property type="protein sequence ID" value="MBD0778108.1"/>
    <property type="molecule type" value="Genomic_DNA"/>
</dbReference>
<accession>A0ABR7UZZ7</accession>
<organism evidence="2 3">
    <name type="scientific">Maribacter aquimaris</name>
    <dbReference type="NCBI Taxonomy" id="2737171"/>
    <lineage>
        <taxon>Bacteria</taxon>
        <taxon>Pseudomonadati</taxon>
        <taxon>Bacteroidota</taxon>
        <taxon>Flavobacteriia</taxon>
        <taxon>Flavobacteriales</taxon>
        <taxon>Flavobacteriaceae</taxon>
        <taxon>Maribacter</taxon>
    </lineage>
</organism>